<evidence type="ECO:0000259" key="5">
    <source>
        <dbReference type="Pfam" id="PF05667"/>
    </source>
</evidence>
<evidence type="ECO:0000256" key="1">
    <source>
        <dbReference type="ARBA" id="ARBA00006438"/>
    </source>
</evidence>
<comment type="similarity">
    <text evidence="1">Belongs to the CCDC22 family.</text>
</comment>
<evidence type="ECO:0000313" key="8">
    <source>
        <dbReference type="Proteomes" id="UP000267096"/>
    </source>
</evidence>
<feature type="domain" description="CCDC22 coiled-coil" evidence="5">
    <location>
        <begin position="196"/>
        <end position="545"/>
    </location>
</feature>
<feature type="coiled-coil region" evidence="3">
    <location>
        <begin position="518"/>
        <end position="571"/>
    </location>
</feature>
<dbReference type="EMBL" id="UYRR01031085">
    <property type="protein sequence ID" value="VDK45411.1"/>
    <property type="molecule type" value="Genomic_DNA"/>
</dbReference>
<dbReference type="InterPro" id="IPR008530">
    <property type="entry name" value="CCDC22"/>
</dbReference>
<gene>
    <name evidence="7" type="ORF">ASIM_LOCUS11597</name>
</gene>
<dbReference type="PANTHER" id="PTHR15668:SF4">
    <property type="entry name" value="COILED-COIL DOMAIN-CONTAINING PROTEIN 22"/>
    <property type="match status" value="1"/>
</dbReference>
<proteinExistence type="inferred from homology"/>
<dbReference type="InterPro" id="IPR048349">
    <property type="entry name" value="CCDC22_N"/>
</dbReference>
<dbReference type="PANTHER" id="PTHR15668">
    <property type="entry name" value="JM1 PROTEIN"/>
    <property type="match status" value="1"/>
</dbReference>
<keyword evidence="8" id="KW-1185">Reference proteome</keyword>
<feature type="compositionally biased region" description="Basic residues" evidence="4">
    <location>
        <begin position="227"/>
        <end position="243"/>
    </location>
</feature>
<feature type="domain" description="CCDC22 N-terminal" evidence="6">
    <location>
        <begin position="35"/>
        <end position="105"/>
    </location>
</feature>
<evidence type="ECO:0000259" key="6">
    <source>
        <dbReference type="Pfam" id="PF21674"/>
    </source>
</evidence>
<evidence type="ECO:0000256" key="4">
    <source>
        <dbReference type="SAM" id="MobiDB-lite"/>
    </source>
</evidence>
<name>A0A0M3JV85_ANISI</name>
<accession>A0A0M3JV85</accession>
<feature type="coiled-coil region" evidence="3">
    <location>
        <begin position="258"/>
        <end position="370"/>
    </location>
</feature>
<evidence type="ECO:0000256" key="3">
    <source>
        <dbReference type="SAM" id="Coils"/>
    </source>
</evidence>
<reference evidence="9" key="1">
    <citation type="submission" date="2017-02" db="UniProtKB">
        <authorList>
            <consortium name="WormBaseParasite"/>
        </authorList>
    </citation>
    <scope>IDENTIFICATION</scope>
</reference>
<dbReference type="InterPro" id="IPR048348">
    <property type="entry name" value="CCDC22_CC"/>
</dbReference>
<organism evidence="9">
    <name type="scientific">Anisakis simplex</name>
    <name type="common">Herring worm</name>
    <dbReference type="NCBI Taxonomy" id="6269"/>
    <lineage>
        <taxon>Eukaryota</taxon>
        <taxon>Metazoa</taxon>
        <taxon>Ecdysozoa</taxon>
        <taxon>Nematoda</taxon>
        <taxon>Chromadorea</taxon>
        <taxon>Rhabditida</taxon>
        <taxon>Spirurina</taxon>
        <taxon>Ascaridomorpha</taxon>
        <taxon>Ascaridoidea</taxon>
        <taxon>Anisakidae</taxon>
        <taxon>Anisakis</taxon>
        <taxon>Anisakis simplex complex</taxon>
    </lineage>
</organism>
<reference evidence="7 8" key="2">
    <citation type="submission" date="2018-11" db="EMBL/GenBank/DDBJ databases">
        <authorList>
            <consortium name="Pathogen Informatics"/>
        </authorList>
    </citation>
    <scope>NUCLEOTIDE SEQUENCE [LARGE SCALE GENOMIC DNA]</scope>
</reference>
<feature type="coiled-coil region" evidence="3">
    <location>
        <begin position="404"/>
        <end position="479"/>
    </location>
</feature>
<evidence type="ECO:0000256" key="2">
    <source>
        <dbReference type="ARBA" id="ARBA00017553"/>
    </source>
</evidence>
<dbReference type="Pfam" id="PF05667">
    <property type="entry name" value="CCDC22_CC"/>
    <property type="match status" value="1"/>
</dbReference>
<dbReference type="WBParaSite" id="ASIM_0001213101-mRNA-1">
    <property type="protein sequence ID" value="ASIM_0001213101-mRNA-1"/>
    <property type="gene ID" value="ASIM_0001213101"/>
</dbReference>
<evidence type="ECO:0000313" key="9">
    <source>
        <dbReference type="WBParaSite" id="ASIM_0001213101-mRNA-1"/>
    </source>
</evidence>
<dbReference type="OrthoDB" id="10266736at2759"/>
<evidence type="ECO:0000313" key="7">
    <source>
        <dbReference type="EMBL" id="VDK45411.1"/>
    </source>
</evidence>
<dbReference type="AlphaFoldDB" id="A0A0M3JV85"/>
<keyword evidence="3" id="KW-0175">Coiled coil</keyword>
<protein>
    <recommendedName>
        <fullName evidence="2">Coiled-coil domain-containing protein 22 homolog</fullName>
    </recommendedName>
</protein>
<dbReference type="Proteomes" id="UP000267096">
    <property type="component" value="Unassembled WGS sequence"/>
</dbReference>
<sequence>MSLDFVDHLIVDTLLRLDKSFFNDNNGDSESLPPRRIDELSLEQVFSAIVLLLWSCNPLLKSTIISQKLPNGMAARYRYATDVVDAIKNVGVRDEIGYQSLLYDARTALIESAVDLLRISETAPSLINKYYFYQPSQNAWHPSWGVPRRATFRGFNGDVQTACEFVESRARGRSVLCASLEANSLSDIAMNTDHVHMKMANAHLFEELLMNAFTLPSSDRIIDGKRQQHRKQQLVKPPVHAKPKPSIPPKPAELSGEAMVVRKEKEEIMEKMKELSEIKSRLNVVAEECTTYRAAIEIRSQRLVEMKKKQEEHLRHLMQLREQDTSLAFDPRIKQLIDEPETISRLTKYIEESEDRMESLQNRWIATKQQKDDQLRQARLDCDDDTLGDEIELVSETRHMKKLASAIEAELSMKEEHLVKLKREVERMEQEDDTQLNRSVYTRRIFEIVANIRKQQEQINEVHSENRQIQKEINSLIGKLDRTFTVVEEKLYRDTQRDVTMQKAYRLLVKIHEQCSWVISATEACGRLNREIDELNDQIALQQQKRLDETLEKLLNDWMEVKNENDNLLLQTTNDNSS</sequence>
<dbReference type="GO" id="GO:0097602">
    <property type="term" value="F:cullin family protein binding"/>
    <property type="evidence" value="ECO:0007669"/>
    <property type="project" value="TreeGrafter"/>
</dbReference>
<dbReference type="GO" id="GO:2000060">
    <property type="term" value="P:positive regulation of ubiquitin-dependent protein catabolic process"/>
    <property type="evidence" value="ECO:0007669"/>
    <property type="project" value="TreeGrafter"/>
</dbReference>
<feature type="region of interest" description="Disordered" evidence="4">
    <location>
        <begin position="226"/>
        <end position="254"/>
    </location>
</feature>
<dbReference type="Pfam" id="PF21674">
    <property type="entry name" value="CCDC22_N"/>
    <property type="match status" value="1"/>
</dbReference>